<reference evidence="6 7" key="1">
    <citation type="submission" date="2016-10" db="EMBL/GenBank/DDBJ databases">
        <authorList>
            <person name="de Groot N.N."/>
        </authorList>
    </citation>
    <scope>NUCLEOTIDE SEQUENCE [LARGE SCALE GENOMIC DNA]</scope>
    <source>
        <strain evidence="6 7">DSM 1801</strain>
    </source>
</reference>
<feature type="domain" description="Phage tail sheath protein-like beta-sandwich" evidence="3">
    <location>
        <begin position="98"/>
        <end position="182"/>
    </location>
</feature>
<dbReference type="InterPro" id="IPR054564">
    <property type="entry name" value="Gp18_domIII_N"/>
</dbReference>
<dbReference type="Pfam" id="PF22671">
    <property type="entry name" value="Gp18_domIII_N"/>
    <property type="match status" value="1"/>
</dbReference>
<comment type="similarity">
    <text evidence="1">Belongs to the myoviridae tail sheath protein family.</text>
</comment>
<dbReference type="AlphaFoldDB" id="A0A1H9YI04"/>
<dbReference type="STRING" id="29364.SAMN04487772_10228"/>
<dbReference type="InterPro" id="IPR035089">
    <property type="entry name" value="Phage_sheath_subtilisin"/>
</dbReference>
<name>A0A1H9YI04_9FIRM</name>
<dbReference type="InterPro" id="IPR035326">
    <property type="entry name" value="Beta_sandwich_Seath"/>
</dbReference>
<dbReference type="InterPro" id="IPR020287">
    <property type="entry name" value="Tail_sheath_C"/>
</dbReference>
<dbReference type="Gene3D" id="3.30.360.90">
    <property type="match status" value="1"/>
</dbReference>
<evidence type="ECO:0000259" key="4">
    <source>
        <dbReference type="Pfam" id="PF17482"/>
    </source>
</evidence>
<proteinExistence type="inferred from homology"/>
<dbReference type="OrthoDB" id="89060at2"/>
<feature type="domain" description="Tail sheath protein Gp18-like" evidence="5">
    <location>
        <begin position="35"/>
        <end position="95"/>
    </location>
</feature>
<gene>
    <name evidence="6" type="ORF">SAMN04487772_10228</name>
</gene>
<dbReference type="Gene3D" id="3.40.50.11790">
    <property type="match status" value="1"/>
</dbReference>
<sequence length="444" mass="48927">MALGGGTFTSQNKVLPGAYINFISANRATASVGDRGVATMPLELDWGQENEVFTVTLKDFQKDCKRIFGYDFTHDKLKGLRDLFLHCKVLHAYRLNGGGTKATNTFATAKYGGIRGNDIRIAITTNVDDEDVFDVSTYLDTTLVDTQTVTSASELKSNDWVDFKANASLSATSAVALAGGTNKTVTGAEHQSYLDAIESYSFNTIGVVTTDDTTKTLYISFTKRMRDEVGAKFQLVIYNKAADYEGVINLKNKCIDDATVSDGVTTYPNEANAVYWLTGAESECQINKTIQNMKYDGEYEIDTKYTQTQLSAALTTGEFVFHKSSNEVRVLDDVNSLVTVTDEKGEDFKSNQTIRVLDQIAIDVASLFNNKYLGDIPNDADGRTSLWLDLVKYYQELEKLRAIENFNPDTLSVEQGNTHKSVVVSNPVTVVNAMAQLYMTVIVA</sequence>
<feature type="domain" description="Tail sheath protein C-terminal" evidence="4">
    <location>
        <begin position="343"/>
        <end position="443"/>
    </location>
</feature>
<dbReference type="RefSeq" id="WP_092475330.1">
    <property type="nucleotide sequence ID" value="NZ_FOHN01000002.1"/>
</dbReference>
<evidence type="ECO:0000259" key="5">
    <source>
        <dbReference type="Pfam" id="PF22671"/>
    </source>
</evidence>
<dbReference type="Pfam" id="PF17481">
    <property type="entry name" value="Phage_sheath_domII"/>
    <property type="match status" value="1"/>
</dbReference>
<accession>A0A1H9YI04</accession>
<evidence type="ECO:0000259" key="3">
    <source>
        <dbReference type="Pfam" id="PF17481"/>
    </source>
</evidence>
<evidence type="ECO:0000313" key="6">
    <source>
        <dbReference type="EMBL" id="SES68588.1"/>
    </source>
</evidence>
<dbReference type="Gene3D" id="2.60.40.4290">
    <property type="match status" value="1"/>
</dbReference>
<dbReference type="Gene3D" id="3.30.1370.220">
    <property type="match status" value="1"/>
</dbReference>
<protein>
    <submittedName>
        <fullName evidence="6">Phage tail sheath protein</fullName>
    </submittedName>
</protein>
<dbReference type="Gene3D" id="3.30.1490.360">
    <property type="match status" value="1"/>
</dbReference>
<dbReference type="Pfam" id="PF04984">
    <property type="entry name" value="Phage_sheath_1"/>
    <property type="match status" value="1"/>
</dbReference>
<keyword evidence="7" id="KW-1185">Reference proteome</keyword>
<evidence type="ECO:0000313" key="7">
    <source>
        <dbReference type="Proteomes" id="UP000199800"/>
    </source>
</evidence>
<dbReference type="Pfam" id="PF17482">
    <property type="entry name" value="Phage_sheath_1C"/>
    <property type="match status" value="1"/>
</dbReference>
<organism evidence="6 7">
    <name type="scientific">[Clostridium] polysaccharolyticum</name>
    <dbReference type="NCBI Taxonomy" id="29364"/>
    <lineage>
        <taxon>Bacteria</taxon>
        <taxon>Bacillati</taxon>
        <taxon>Bacillota</taxon>
        <taxon>Clostridia</taxon>
        <taxon>Lachnospirales</taxon>
        <taxon>Lachnospiraceae</taxon>
    </lineage>
</organism>
<feature type="domain" description="Tail sheath protein subtilisin-like" evidence="2">
    <location>
        <begin position="184"/>
        <end position="336"/>
    </location>
</feature>
<evidence type="ECO:0000256" key="1">
    <source>
        <dbReference type="ARBA" id="ARBA00008005"/>
    </source>
</evidence>
<evidence type="ECO:0000259" key="2">
    <source>
        <dbReference type="Pfam" id="PF04984"/>
    </source>
</evidence>
<dbReference type="Proteomes" id="UP000199800">
    <property type="component" value="Unassembled WGS sequence"/>
</dbReference>
<dbReference type="EMBL" id="FOHN01000002">
    <property type="protein sequence ID" value="SES68588.1"/>
    <property type="molecule type" value="Genomic_DNA"/>
</dbReference>